<geneLocation type="mitochondrion" evidence="6"/>
<dbReference type="PANTHER" id="PTHR24173">
    <property type="entry name" value="ANKYRIN REPEAT CONTAINING"/>
    <property type="match status" value="1"/>
</dbReference>
<dbReference type="PROSITE" id="PS50297">
    <property type="entry name" value="ANK_REP_REGION"/>
    <property type="match status" value="2"/>
</dbReference>
<feature type="repeat" description="ANK" evidence="3">
    <location>
        <begin position="134"/>
        <end position="166"/>
    </location>
</feature>
<keyword evidence="7" id="KW-1185">Reference proteome</keyword>
<evidence type="ECO:0000256" key="2">
    <source>
        <dbReference type="ARBA" id="ARBA00023043"/>
    </source>
</evidence>
<dbReference type="InterPro" id="IPR002110">
    <property type="entry name" value="Ankyrin_rpt"/>
</dbReference>
<accession>A0A0G4IQ01</accession>
<evidence type="ECO:0000313" key="5">
    <source>
        <dbReference type="EMBL" id="CEO97285.1"/>
    </source>
</evidence>
<dbReference type="OMA" id="PLQWASW"/>
<keyword evidence="6" id="KW-0496">Mitochondrion</keyword>
<reference evidence="6 8" key="2">
    <citation type="submission" date="2018-03" db="EMBL/GenBank/DDBJ databases">
        <authorList>
            <person name="Fogelqvist J."/>
        </authorList>
    </citation>
    <scope>NUCLEOTIDE SEQUENCE [LARGE SCALE GENOMIC DNA]</scope>
</reference>
<organism evidence="5 7">
    <name type="scientific">Plasmodiophora brassicae</name>
    <name type="common">Clubroot disease agent</name>
    <dbReference type="NCBI Taxonomy" id="37360"/>
    <lineage>
        <taxon>Eukaryota</taxon>
        <taxon>Sar</taxon>
        <taxon>Rhizaria</taxon>
        <taxon>Endomyxa</taxon>
        <taxon>Phytomyxea</taxon>
        <taxon>Plasmodiophorida</taxon>
        <taxon>Plasmodiophoridae</taxon>
        <taxon>Plasmodiophora</taxon>
    </lineage>
</organism>
<dbReference type="SUPFAM" id="SSF48403">
    <property type="entry name" value="Ankyrin repeat"/>
    <property type="match status" value="1"/>
</dbReference>
<evidence type="ECO:0000313" key="6">
    <source>
        <dbReference type="EMBL" id="SPQ97592.1"/>
    </source>
</evidence>
<sequence length="332" mass="35501">MRARCETPQIQVQSANTGSCRSRDADWQPAMDVDEHGMAGVHRAASQGLLDECAGLLRSDPSLVECRDSVGNTPLHWAVVNPDLVAVVVGTNADVNARNRKGDTPLMKAVARDRPRSVSVLVDHGADVSLQNALGRTALMMAAELGNPEIVRCLLGHGADPRVQDASGWTALHFASLGAWPQYESHRGAMKALLASGADVNAVEKTCGWTPIHVATDASAVRILAGAGADINRADRDGRAPVHYLNADGVAELHTLNARLDAVDRFHRTALHLCASPEKAIILIALCPNDINRPDAQGKTPLDWALTRPEVARVIRERGGQTSNNVSRCSIM</sequence>
<keyword evidence="2 3" id="KW-0040">ANK repeat</keyword>
<dbReference type="EMBL" id="OVEO01000008">
    <property type="protein sequence ID" value="SPQ97592.1"/>
    <property type="molecule type" value="Genomic_DNA"/>
</dbReference>
<gene>
    <name evidence="5" type="ORF">PBRA_000630</name>
    <name evidence="6" type="ORF">PLBR_LOCUS4807</name>
</gene>
<feature type="region of interest" description="Disordered" evidence="4">
    <location>
        <begin position="1"/>
        <end position="25"/>
    </location>
</feature>
<dbReference type="SMART" id="SM00248">
    <property type="entry name" value="ANK"/>
    <property type="match status" value="7"/>
</dbReference>
<evidence type="ECO:0000256" key="3">
    <source>
        <dbReference type="PROSITE-ProRule" id="PRU00023"/>
    </source>
</evidence>
<feature type="repeat" description="ANK" evidence="3">
    <location>
        <begin position="101"/>
        <end position="133"/>
    </location>
</feature>
<dbReference type="PANTHER" id="PTHR24173:SF74">
    <property type="entry name" value="ANKYRIN REPEAT DOMAIN-CONTAINING PROTEIN 16"/>
    <property type="match status" value="1"/>
</dbReference>
<dbReference type="OrthoDB" id="194358at2759"/>
<dbReference type="PROSITE" id="PS50088">
    <property type="entry name" value="ANK_REPEAT"/>
    <property type="match status" value="3"/>
</dbReference>
<dbReference type="EMBL" id="CDSF01000079">
    <property type="protein sequence ID" value="CEO97285.1"/>
    <property type="molecule type" value="Genomic_DNA"/>
</dbReference>
<evidence type="ECO:0000256" key="1">
    <source>
        <dbReference type="ARBA" id="ARBA00022737"/>
    </source>
</evidence>
<evidence type="ECO:0000313" key="7">
    <source>
        <dbReference type="Proteomes" id="UP000039324"/>
    </source>
</evidence>
<keyword evidence="1" id="KW-0677">Repeat</keyword>
<evidence type="ECO:0000256" key="4">
    <source>
        <dbReference type="SAM" id="MobiDB-lite"/>
    </source>
</evidence>
<dbReference type="STRING" id="37360.A0A0G4IQ01"/>
<feature type="compositionally biased region" description="Polar residues" evidence="4">
    <location>
        <begin position="8"/>
        <end position="20"/>
    </location>
</feature>
<dbReference type="AlphaFoldDB" id="A0A0G4IQ01"/>
<dbReference type="Proteomes" id="UP000290189">
    <property type="component" value="Unassembled WGS sequence"/>
</dbReference>
<name>A0A0G4IQ01_PLABS</name>
<dbReference type="Pfam" id="PF12796">
    <property type="entry name" value="Ank_2"/>
    <property type="match status" value="1"/>
</dbReference>
<evidence type="ECO:0000313" key="8">
    <source>
        <dbReference type="Proteomes" id="UP000290189"/>
    </source>
</evidence>
<dbReference type="Gene3D" id="1.25.40.20">
    <property type="entry name" value="Ankyrin repeat-containing domain"/>
    <property type="match status" value="4"/>
</dbReference>
<dbReference type="Pfam" id="PF00023">
    <property type="entry name" value="Ank"/>
    <property type="match status" value="2"/>
</dbReference>
<protein>
    <submittedName>
        <fullName evidence="5">Uncharacterized protein</fullName>
    </submittedName>
</protein>
<reference evidence="5 7" key="1">
    <citation type="submission" date="2015-02" db="EMBL/GenBank/DDBJ databases">
        <authorList>
            <person name="Chooi Y.-H."/>
        </authorList>
    </citation>
    <scope>NUCLEOTIDE SEQUENCE [LARGE SCALE GENOMIC DNA]</scope>
    <source>
        <strain evidence="5">E3</strain>
    </source>
</reference>
<proteinExistence type="predicted"/>
<dbReference type="InterPro" id="IPR036770">
    <property type="entry name" value="Ankyrin_rpt-contain_sf"/>
</dbReference>
<dbReference type="Proteomes" id="UP000039324">
    <property type="component" value="Unassembled WGS sequence"/>
</dbReference>
<feature type="repeat" description="ANK" evidence="3">
    <location>
        <begin position="167"/>
        <end position="205"/>
    </location>
</feature>
<dbReference type="PRINTS" id="PR01415">
    <property type="entry name" value="ANKYRIN"/>
</dbReference>